<dbReference type="InterPro" id="IPR050746">
    <property type="entry name" value="DAACS"/>
</dbReference>
<organism evidence="9 10">
    <name type="scientific">Actinia tenebrosa</name>
    <name type="common">Australian red waratah sea anemone</name>
    <dbReference type="NCBI Taxonomy" id="6105"/>
    <lineage>
        <taxon>Eukaryota</taxon>
        <taxon>Metazoa</taxon>
        <taxon>Cnidaria</taxon>
        <taxon>Anthozoa</taxon>
        <taxon>Hexacorallia</taxon>
        <taxon>Actiniaria</taxon>
        <taxon>Actiniidae</taxon>
        <taxon>Actinia</taxon>
    </lineage>
</organism>
<sequence>MAISFQNETFCAKWCSCSRLYQRMKKDLLLILIIIGAALGFLIGALVNAPVNAIVDPEERQTTIMLIGFPGELLMSMLQMVILPLIVASLITALAALDSTASGKVGRRAMLFYLTTTLSAAVLGMALVSIIQPGKTDRPDGEKTTSTPYRILDSFLDLLRGLFPSNLVEATLRQKKTAYTSVQAKYDKYNNTVDVSKLPINETITIFSNGTHNITTISRLVYPASKTIPSGTRMTPGMNVLGIAFFSIIFGYVLGEMGEKGQVMKDFFKILNDIVMKIVFIIMWYAPIGICSLIATRVAAMDDIPKALNMLALFIVTVLSGLTIHGMIVLPLMYLVVTRKNPYHFIAGMRDALLTAFGISSSSATLPTTIRCVEENNKIDSRISKFVLPLGATINMDGGALYEAISAIFIAQLSNIELSPAMFVATCVTATAVSIGAAGIPSAGNVTTIIVLQAVNLPLENIGLLMAVDWFLDRFRTTVNVLGDSIGTGIVAHLSRDDLTVVDHHPVGQDYVIDKDGLLDNNQEENIVMTTM</sequence>
<dbReference type="InParanoid" id="A0A6P8HG21"/>
<dbReference type="SUPFAM" id="SSF118215">
    <property type="entry name" value="Proton glutamate symport protein"/>
    <property type="match status" value="1"/>
</dbReference>
<evidence type="ECO:0000313" key="9">
    <source>
        <dbReference type="Proteomes" id="UP000515163"/>
    </source>
</evidence>
<evidence type="ECO:0000256" key="8">
    <source>
        <dbReference type="RuleBase" id="RU361216"/>
    </source>
</evidence>
<keyword evidence="9" id="KW-1185">Reference proteome</keyword>
<dbReference type="GO" id="GO:0005886">
    <property type="term" value="C:plasma membrane"/>
    <property type="evidence" value="ECO:0007669"/>
    <property type="project" value="TreeGrafter"/>
</dbReference>
<feature type="transmembrane region" description="Helical" evidence="8">
    <location>
        <begin position="307"/>
        <end position="337"/>
    </location>
</feature>
<dbReference type="PANTHER" id="PTHR11958">
    <property type="entry name" value="SODIUM/DICARBOXYLATE SYMPORTER-RELATED"/>
    <property type="match status" value="1"/>
</dbReference>
<keyword evidence="6 8" id="KW-0472">Membrane</keyword>
<feature type="transmembrane region" description="Helical" evidence="8">
    <location>
        <begin position="109"/>
        <end position="131"/>
    </location>
</feature>
<dbReference type="KEGG" id="aten:116291701"/>
<dbReference type="PRINTS" id="PR00173">
    <property type="entry name" value="EDTRNSPORT"/>
</dbReference>
<protein>
    <recommendedName>
        <fullName evidence="8">Amino acid transporter</fullName>
    </recommendedName>
</protein>
<feature type="transmembrane region" description="Helical" evidence="8">
    <location>
        <begin position="274"/>
        <end position="295"/>
    </location>
</feature>
<dbReference type="GO" id="GO:0005313">
    <property type="term" value="F:L-glutamate transmembrane transporter activity"/>
    <property type="evidence" value="ECO:0007669"/>
    <property type="project" value="TreeGrafter"/>
</dbReference>
<evidence type="ECO:0000256" key="2">
    <source>
        <dbReference type="ARBA" id="ARBA00022448"/>
    </source>
</evidence>
<keyword evidence="3 8" id="KW-0812">Transmembrane</keyword>
<keyword evidence="5 8" id="KW-1133">Transmembrane helix</keyword>
<comment type="similarity">
    <text evidence="8">Belongs to the dicarboxylate/amino acid:cation symporter (DAACS) (TC 2.A.23) family.</text>
</comment>
<dbReference type="InterPro" id="IPR036458">
    <property type="entry name" value="Na:dicarbo_symporter_sf"/>
</dbReference>
<evidence type="ECO:0000256" key="7">
    <source>
        <dbReference type="ARBA" id="ARBA00023180"/>
    </source>
</evidence>
<dbReference type="FunCoup" id="A0A6P8HG21">
    <property type="interactions" value="504"/>
</dbReference>
<dbReference type="AlphaFoldDB" id="A0A6P8HG21"/>
<dbReference type="PANTHER" id="PTHR11958:SF63">
    <property type="entry name" value="AMINO ACID TRANSPORTER"/>
    <property type="match status" value="1"/>
</dbReference>
<evidence type="ECO:0000256" key="1">
    <source>
        <dbReference type="ARBA" id="ARBA00004141"/>
    </source>
</evidence>
<proteinExistence type="inferred from homology"/>
<dbReference type="InterPro" id="IPR018107">
    <property type="entry name" value="Na-dicarboxylate_symporter_CS"/>
</dbReference>
<dbReference type="OrthoDB" id="5877963at2759"/>
<keyword evidence="2 8" id="KW-0813">Transport</keyword>
<comment type="subcellular location">
    <subcellularLocation>
        <location evidence="1 8">Membrane</location>
        <topology evidence="1 8">Multi-pass membrane protein</topology>
    </subcellularLocation>
</comment>
<dbReference type="Gene3D" id="1.10.3860.10">
    <property type="entry name" value="Sodium:dicarboxylate symporter"/>
    <property type="match status" value="1"/>
</dbReference>
<name>A0A6P8HG21_ACTTE</name>
<evidence type="ECO:0000256" key="3">
    <source>
        <dbReference type="ARBA" id="ARBA00022692"/>
    </source>
</evidence>
<keyword evidence="4 8" id="KW-0769">Symport</keyword>
<dbReference type="InterPro" id="IPR001991">
    <property type="entry name" value="Na-dicarboxylate_symporter"/>
</dbReference>
<keyword evidence="7" id="KW-0325">Glycoprotein</keyword>
<dbReference type="Proteomes" id="UP000515163">
    <property type="component" value="Unplaced"/>
</dbReference>
<evidence type="ECO:0000256" key="5">
    <source>
        <dbReference type="ARBA" id="ARBA00022989"/>
    </source>
</evidence>
<dbReference type="Pfam" id="PF00375">
    <property type="entry name" value="SDF"/>
    <property type="match status" value="1"/>
</dbReference>
<feature type="transmembrane region" description="Helical" evidence="8">
    <location>
        <begin position="28"/>
        <end position="53"/>
    </location>
</feature>
<feature type="transmembrane region" description="Helical" evidence="8">
    <location>
        <begin position="236"/>
        <end position="254"/>
    </location>
</feature>
<accession>A0A6P8HG21</accession>
<dbReference type="GO" id="GO:0015175">
    <property type="term" value="F:neutral L-amino acid transmembrane transporter activity"/>
    <property type="evidence" value="ECO:0007669"/>
    <property type="project" value="TreeGrafter"/>
</dbReference>
<gene>
    <name evidence="10" type="primary">LOC116291701</name>
</gene>
<dbReference type="GO" id="GO:0015501">
    <property type="term" value="F:glutamate:sodium symporter activity"/>
    <property type="evidence" value="ECO:0007669"/>
    <property type="project" value="TreeGrafter"/>
</dbReference>
<dbReference type="GeneID" id="116291701"/>
<evidence type="ECO:0000256" key="4">
    <source>
        <dbReference type="ARBA" id="ARBA00022847"/>
    </source>
</evidence>
<feature type="transmembrane region" description="Helical" evidence="8">
    <location>
        <begin position="73"/>
        <end position="97"/>
    </location>
</feature>
<reference evidence="10" key="1">
    <citation type="submission" date="2025-08" db="UniProtKB">
        <authorList>
            <consortium name="RefSeq"/>
        </authorList>
    </citation>
    <scope>IDENTIFICATION</scope>
    <source>
        <tissue evidence="10">Tentacle</tissue>
    </source>
</reference>
<dbReference type="PROSITE" id="PS00713">
    <property type="entry name" value="NA_DICARBOXYL_SYMP_1"/>
    <property type="match status" value="1"/>
</dbReference>
<evidence type="ECO:0000313" key="10">
    <source>
        <dbReference type="RefSeq" id="XP_031554771.1"/>
    </source>
</evidence>
<evidence type="ECO:0000256" key="6">
    <source>
        <dbReference type="ARBA" id="ARBA00023136"/>
    </source>
</evidence>
<dbReference type="RefSeq" id="XP_031554771.1">
    <property type="nucleotide sequence ID" value="XM_031698911.1"/>
</dbReference>